<dbReference type="InterPro" id="IPR036028">
    <property type="entry name" value="SH3-like_dom_sf"/>
</dbReference>
<dbReference type="SMART" id="SM00312">
    <property type="entry name" value="PX"/>
    <property type="match status" value="1"/>
</dbReference>
<reference evidence="6" key="1">
    <citation type="submission" date="2025-08" db="UniProtKB">
        <authorList>
            <consortium name="Ensembl"/>
        </authorList>
    </citation>
    <scope>IDENTIFICATION</scope>
</reference>
<dbReference type="SMART" id="SM00326">
    <property type="entry name" value="SH3"/>
    <property type="match status" value="1"/>
</dbReference>
<keyword evidence="7" id="KW-1185">Reference proteome</keyword>
<dbReference type="OMA" id="GHKATEN"/>
<evidence type="ECO:0000259" key="4">
    <source>
        <dbReference type="PROSITE" id="PS50002"/>
    </source>
</evidence>
<evidence type="ECO:0000256" key="3">
    <source>
        <dbReference type="PROSITE-ProRule" id="PRU00192"/>
    </source>
</evidence>
<dbReference type="PANTHER" id="PTHR15706:SF2">
    <property type="entry name" value="SH3 AND PX DOMAIN-CONTAINING PROTEIN 2A"/>
    <property type="match status" value="1"/>
</dbReference>
<dbReference type="InterPro" id="IPR001452">
    <property type="entry name" value="SH3_domain"/>
</dbReference>
<dbReference type="Gene3D" id="3.30.1520.10">
    <property type="entry name" value="Phox-like domain"/>
    <property type="match status" value="1"/>
</dbReference>
<evidence type="ECO:0000313" key="7">
    <source>
        <dbReference type="Proteomes" id="UP000694388"/>
    </source>
</evidence>
<organism evidence="6 7">
    <name type="scientific">Eptatretus burgeri</name>
    <name type="common">Inshore hagfish</name>
    <dbReference type="NCBI Taxonomy" id="7764"/>
    <lineage>
        <taxon>Eukaryota</taxon>
        <taxon>Metazoa</taxon>
        <taxon>Chordata</taxon>
        <taxon>Craniata</taxon>
        <taxon>Vertebrata</taxon>
        <taxon>Cyclostomata</taxon>
        <taxon>Myxini</taxon>
        <taxon>Myxiniformes</taxon>
        <taxon>Myxinidae</taxon>
        <taxon>Eptatretinae</taxon>
        <taxon>Eptatretus</taxon>
    </lineage>
</organism>
<feature type="domain" description="PX" evidence="5">
    <location>
        <begin position="1"/>
        <end position="117"/>
    </location>
</feature>
<dbReference type="Proteomes" id="UP000694388">
    <property type="component" value="Unplaced"/>
</dbReference>
<accession>A0A8C4QGH0</accession>
<dbReference type="InterPro" id="IPR001683">
    <property type="entry name" value="PX_dom"/>
</dbReference>
<dbReference type="Pfam" id="PF00787">
    <property type="entry name" value="PX"/>
    <property type="match status" value="1"/>
</dbReference>
<evidence type="ECO:0000256" key="2">
    <source>
        <dbReference type="ARBA" id="ARBA00022737"/>
    </source>
</evidence>
<dbReference type="InterPro" id="IPR051228">
    <property type="entry name" value="NADPH_Oxidase/PX-Domain"/>
</dbReference>
<dbReference type="InterPro" id="IPR036871">
    <property type="entry name" value="PX_dom_sf"/>
</dbReference>
<dbReference type="PANTHER" id="PTHR15706">
    <property type="entry name" value="SH3 MULTIPLE DOMAIN"/>
    <property type="match status" value="1"/>
</dbReference>
<dbReference type="AlphaFoldDB" id="A0A8C4QGH0"/>
<dbReference type="Gene3D" id="2.30.30.40">
    <property type="entry name" value="SH3 Domains"/>
    <property type="match status" value="1"/>
</dbReference>
<evidence type="ECO:0000259" key="5">
    <source>
        <dbReference type="PROSITE" id="PS50195"/>
    </source>
</evidence>
<keyword evidence="1 3" id="KW-0728">SH3 domain</keyword>
<evidence type="ECO:0000313" key="6">
    <source>
        <dbReference type="Ensembl" id="ENSEBUP00000014339.1"/>
    </source>
</evidence>
<dbReference type="GeneTree" id="ENSGT00940000158396"/>
<dbReference type="PROSITE" id="PS50002">
    <property type="entry name" value="SH3"/>
    <property type="match status" value="1"/>
</dbReference>
<dbReference type="GO" id="GO:0035091">
    <property type="term" value="F:phosphatidylinositol binding"/>
    <property type="evidence" value="ECO:0007669"/>
    <property type="project" value="InterPro"/>
</dbReference>
<evidence type="ECO:0000256" key="1">
    <source>
        <dbReference type="ARBA" id="ARBA00022443"/>
    </source>
</evidence>
<dbReference type="PROSITE" id="PS50195">
    <property type="entry name" value="PX"/>
    <property type="match status" value="1"/>
</dbReference>
<keyword evidence="2" id="KW-0677">Repeat</keyword>
<dbReference type="GO" id="GO:0005737">
    <property type="term" value="C:cytoplasm"/>
    <property type="evidence" value="ECO:0007669"/>
    <property type="project" value="InterPro"/>
</dbReference>
<protein>
    <recommendedName>
        <fullName evidence="8">SH3 domain-containing protein</fullName>
    </recommendedName>
</protein>
<reference evidence="6" key="2">
    <citation type="submission" date="2025-09" db="UniProtKB">
        <authorList>
            <consortium name="Ensembl"/>
        </authorList>
    </citation>
    <scope>IDENTIFICATION</scope>
</reference>
<dbReference type="GO" id="GO:0042554">
    <property type="term" value="P:superoxide anion generation"/>
    <property type="evidence" value="ECO:0007669"/>
    <property type="project" value="TreeGrafter"/>
</dbReference>
<evidence type="ECO:0008006" key="8">
    <source>
        <dbReference type="Google" id="ProtNLM"/>
    </source>
</evidence>
<dbReference type="InterPro" id="IPR001655">
    <property type="entry name" value="P47PHOX"/>
</dbReference>
<dbReference type="SUPFAM" id="SSF64268">
    <property type="entry name" value="PX domain"/>
    <property type="match status" value="1"/>
</dbReference>
<dbReference type="GO" id="GO:0016176">
    <property type="term" value="F:superoxide-generating NADPH oxidase activator activity"/>
    <property type="evidence" value="ECO:0007669"/>
    <property type="project" value="InterPro"/>
</dbReference>
<proteinExistence type="predicted"/>
<feature type="domain" description="SH3" evidence="4">
    <location>
        <begin position="145"/>
        <end position="204"/>
    </location>
</feature>
<sequence length="233" mass="26797">MNHRTSIFEVNIRQISKIVNSHPIDFKLEKDVKTWLFCLQMQLLDQFPMEGGQRDPKLRTIPFLPGKILFRRSHIRDVAVKRLKPINEYCQALVRLPAHISQCPDVLRFFETRQEDLDRKMMSRWLTACLASRPDTSWDRDGEADGEEQCIAVADYERQQAGEIGLRAGQSVDVLEKSETGWWFVSGVDEQGWVPASFLEPHKEIRDSPPSRKPTDGSVTNILATQSWVSAVF</sequence>
<dbReference type="Pfam" id="PF00018">
    <property type="entry name" value="SH3_1"/>
    <property type="match status" value="1"/>
</dbReference>
<dbReference type="PRINTS" id="PR00498">
    <property type="entry name" value="P47PHOX"/>
</dbReference>
<dbReference type="SUPFAM" id="SSF50044">
    <property type="entry name" value="SH3-domain"/>
    <property type="match status" value="1"/>
</dbReference>
<name>A0A8C4QGH0_EPTBU</name>
<dbReference type="Ensembl" id="ENSEBUT00000014915.1">
    <property type="protein sequence ID" value="ENSEBUP00000014339.1"/>
    <property type="gene ID" value="ENSEBUG00000009025.1"/>
</dbReference>